<accession>A0AAW0BQ88</accession>
<comment type="caution">
    <text evidence="2">The sequence shown here is derived from an EMBL/GenBank/DDBJ whole genome shotgun (WGS) entry which is preliminary data.</text>
</comment>
<sequence>MSQGVTCHLIDRHSPAFPLSSRAPAAVCLGRPRFSPDGHLCPPFPTSHQIRQRRTISGDCIANPLARHLLVAGPPHSHDTKMDFVVCLLPPYSTPLQDHPLGNSVFFFPATTAARYLGNADWVYKNVGDRRRDWYTLTRDAAATRPNYPAHRYAGAVTLDNRGARPLLKAVGGRAYVAANRVARGRESVAKGNRVIRCRPTHSLPLRRQSSRRQRPAHQSTLTLRSSCSTVGASSPTVNPLSLRSTFKSPLLHIQIFQHDMTSMTLAQPLAAVNAADAHPLDVPLNVFNTPCDLRPIRLALVDLFLPFPQTEFATQ</sequence>
<name>A0AAW0BQ88_9AGAR</name>
<organism evidence="2 3">
    <name type="scientific">Favolaschia claudopus</name>
    <dbReference type="NCBI Taxonomy" id="2862362"/>
    <lineage>
        <taxon>Eukaryota</taxon>
        <taxon>Fungi</taxon>
        <taxon>Dikarya</taxon>
        <taxon>Basidiomycota</taxon>
        <taxon>Agaricomycotina</taxon>
        <taxon>Agaricomycetes</taxon>
        <taxon>Agaricomycetidae</taxon>
        <taxon>Agaricales</taxon>
        <taxon>Marasmiineae</taxon>
        <taxon>Mycenaceae</taxon>
        <taxon>Favolaschia</taxon>
    </lineage>
</organism>
<reference evidence="2 3" key="1">
    <citation type="journal article" date="2024" name="J Genomics">
        <title>Draft genome sequencing and assembly of Favolaschia claudopus CIRM-BRFM 2984 isolated from oak limbs.</title>
        <authorList>
            <person name="Navarro D."/>
            <person name="Drula E."/>
            <person name="Chaduli D."/>
            <person name="Cazenave R."/>
            <person name="Ahrendt S."/>
            <person name="Wang J."/>
            <person name="Lipzen A."/>
            <person name="Daum C."/>
            <person name="Barry K."/>
            <person name="Grigoriev I.V."/>
            <person name="Favel A."/>
            <person name="Rosso M.N."/>
            <person name="Martin F."/>
        </authorList>
    </citation>
    <scope>NUCLEOTIDE SEQUENCE [LARGE SCALE GENOMIC DNA]</scope>
    <source>
        <strain evidence="2 3">CIRM-BRFM 2984</strain>
    </source>
</reference>
<protein>
    <submittedName>
        <fullName evidence="2">Uncharacterized protein</fullName>
    </submittedName>
</protein>
<keyword evidence="3" id="KW-1185">Reference proteome</keyword>
<evidence type="ECO:0000313" key="2">
    <source>
        <dbReference type="EMBL" id="KAK7028406.1"/>
    </source>
</evidence>
<evidence type="ECO:0000313" key="3">
    <source>
        <dbReference type="Proteomes" id="UP001362999"/>
    </source>
</evidence>
<proteinExistence type="predicted"/>
<evidence type="ECO:0000256" key="1">
    <source>
        <dbReference type="SAM" id="MobiDB-lite"/>
    </source>
</evidence>
<gene>
    <name evidence="2" type="ORF">R3P38DRAFT_3189925</name>
</gene>
<dbReference type="AlphaFoldDB" id="A0AAW0BQ88"/>
<feature type="region of interest" description="Disordered" evidence="1">
    <location>
        <begin position="201"/>
        <end position="222"/>
    </location>
</feature>
<dbReference type="EMBL" id="JAWWNJ010000028">
    <property type="protein sequence ID" value="KAK7028406.1"/>
    <property type="molecule type" value="Genomic_DNA"/>
</dbReference>
<dbReference type="Proteomes" id="UP001362999">
    <property type="component" value="Unassembled WGS sequence"/>
</dbReference>